<feature type="domain" description="MsrB" evidence="4">
    <location>
        <begin position="14"/>
        <end position="135"/>
    </location>
</feature>
<dbReference type="PANTHER" id="PTHR10173:SF57">
    <property type="entry name" value="PEPTIDE-METHIONINE (R)-S-OXIDE REDUCTASE"/>
    <property type="match status" value="1"/>
</dbReference>
<dbReference type="PANTHER" id="PTHR10173">
    <property type="entry name" value="METHIONINE SULFOXIDE REDUCTASE"/>
    <property type="match status" value="1"/>
</dbReference>
<evidence type="ECO:0000256" key="1">
    <source>
        <dbReference type="ARBA" id="ARBA00012499"/>
    </source>
</evidence>
<name>A0ABU3DHX3_9RHOB</name>
<keyword evidence="2 5" id="KW-0560">Oxidoreductase</keyword>
<gene>
    <name evidence="5" type="primary">msrB</name>
    <name evidence="5" type="ORF">RM543_11530</name>
</gene>
<evidence type="ECO:0000256" key="2">
    <source>
        <dbReference type="ARBA" id="ARBA00023002"/>
    </source>
</evidence>
<accession>A0ABU3DHX3</accession>
<dbReference type="EMBL" id="JAVRHL010000003">
    <property type="protein sequence ID" value="MDT0683320.1"/>
    <property type="molecule type" value="Genomic_DNA"/>
</dbReference>
<evidence type="ECO:0000256" key="3">
    <source>
        <dbReference type="ARBA" id="ARBA00048488"/>
    </source>
</evidence>
<dbReference type="EC" id="1.8.4.12" evidence="1"/>
<comment type="catalytic activity">
    <reaction evidence="3">
        <text>L-methionyl-[protein] + [thioredoxin]-disulfide + H2O = L-methionyl-(R)-S-oxide-[protein] + [thioredoxin]-dithiol</text>
        <dbReference type="Rhea" id="RHEA:24164"/>
        <dbReference type="Rhea" id="RHEA-COMP:10698"/>
        <dbReference type="Rhea" id="RHEA-COMP:10700"/>
        <dbReference type="Rhea" id="RHEA-COMP:12313"/>
        <dbReference type="Rhea" id="RHEA-COMP:12314"/>
        <dbReference type="ChEBI" id="CHEBI:15377"/>
        <dbReference type="ChEBI" id="CHEBI:16044"/>
        <dbReference type="ChEBI" id="CHEBI:29950"/>
        <dbReference type="ChEBI" id="CHEBI:45764"/>
        <dbReference type="ChEBI" id="CHEBI:50058"/>
        <dbReference type="EC" id="1.8.4.12"/>
    </reaction>
</comment>
<protein>
    <recommendedName>
        <fullName evidence="1">peptide-methionine (R)-S-oxide reductase</fullName>
        <ecNumber evidence="1">1.8.4.12</ecNumber>
    </recommendedName>
</protein>
<dbReference type="SUPFAM" id="SSF51316">
    <property type="entry name" value="Mss4-like"/>
    <property type="match status" value="1"/>
</dbReference>
<dbReference type="RefSeq" id="WP_311691753.1">
    <property type="nucleotide sequence ID" value="NZ_JAVRHL010000003.1"/>
</dbReference>
<dbReference type="InterPro" id="IPR028427">
    <property type="entry name" value="Met_Sox_Rdtase_MsrB"/>
</dbReference>
<evidence type="ECO:0000313" key="6">
    <source>
        <dbReference type="Proteomes" id="UP001265259"/>
    </source>
</evidence>
<proteinExistence type="predicted"/>
<dbReference type="NCBIfam" id="TIGR00357">
    <property type="entry name" value="peptide-methionine (R)-S-oxide reductase MsrB"/>
    <property type="match status" value="1"/>
</dbReference>
<evidence type="ECO:0000313" key="5">
    <source>
        <dbReference type="EMBL" id="MDT0683320.1"/>
    </source>
</evidence>
<dbReference type="GO" id="GO:0033743">
    <property type="term" value="F:peptide-methionine (R)-S-oxide reductase activity"/>
    <property type="evidence" value="ECO:0007669"/>
    <property type="project" value="UniProtKB-EC"/>
</dbReference>
<keyword evidence="6" id="KW-1185">Reference proteome</keyword>
<dbReference type="PROSITE" id="PS51790">
    <property type="entry name" value="MSRB"/>
    <property type="match status" value="1"/>
</dbReference>
<comment type="caution">
    <text evidence="5">The sequence shown here is derived from an EMBL/GenBank/DDBJ whole genome shotgun (WGS) entry which is preliminary data.</text>
</comment>
<sequence>MAESTEIEKVEKSDEEWRAQLGDMGYKVMRKHGTERAFTHDDFPKEPGVFVCAGCAAPLFDSETKFDSGTGWPSFYAPKDGDLVGERVDRSLFMKRTEVHCNRCEGHLGHVFPDGPRPTGLRYCINGVALEFKPETG</sequence>
<reference evidence="5 6" key="1">
    <citation type="submission" date="2023-09" db="EMBL/GenBank/DDBJ databases">
        <authorList>
            <person name="Rey-Velasco X."/>
        </authorList>
    </citation>
    <scope>NUCLEOTIDE SEQUENCE [LARGE SCALE GENOMIC DNA]</scope>
    <source>
        <strain evidence="5 6">F158</strain>
    </source>
</reference>
<organism evidence="5 6">
    <name type="scientific">Tropicimonas omnivorans</name>
    <dbReference type="NCBI Taxonomy" id="3075590"/>
    <lineage>
        <taxon>Bacteria</taxon>
        <taxon>Pseudomonadati</taxon>
        <taxon>Pseudomonadota</taxon>
        <taxon>Alphaproteobacteria</taxon>
        <taxon>Rhodobacterales</taxon>
        <taxon>Roseobacteraceae</taxon>
        <taxon>Tropicimonas</taxon>
    </lineage>
</organism>
<dbReference type="Proteomes" id="UP001265259">
    <property type="component" value="Unassembled WGS sequence"/>
</dbReference>
<dbReference type="Pfam" id="PF01641">
    <property type="entry name" value="SelR"/>
    <property type="match status" value="1"/>
</dbReference>
<dbReference type="Gene3D" id="2.170.150.20">
    <property type="entry name" value="Peptide methionine sulfoxide reductase"/>
    <property type="match status" value="1"/>
</dbReference>
<dbReference type="InterPro" id="IPR011057">
    <property type="entry name" value="Mss4-like_sf"/>
</dbReference>
<evidence type="ECO:0000259" key="4">
    <source>
        <dbReference type="PROSITE" id="PS51790"/>
    </source>
</evidence>
<dbReference type="InterPro" id="IPR002579">
    <property type="entry name" value="Met_Sox_Rdtase_MsrB_dom"/>
</dbReference>